<reference evidence="2" key="1">
    <citation type="submission" date="2014-11" db="EMBL/GenBank/DDBJ databases">
        <authorList>
            <person name="Amaro Gonzalez C."/>
        </authorList>
    </citation>
    <scope>NUCLEOTIDE SEQUENCE</scope>
</reference>
<sequence length="33" mass="3874">MLIHILLPIFIYLPMYHILLAFMELSVLVLLSC</sequence>
<accession>A0A0E9T1Z4</accession>
<proteinExistence type="predicted"/>
<organism evidence="2">
    <name type="scientific">Anguilla anguilla</name>
    <name type="common">European freshwater eel</name>
    <name type="synonym">Muraena anguilla</name>
    <dbReference type="NCBI Taxonomy" id="7936"/>
    <lineage>
        <taxon>Eukaryota</taxon>
        <taxon>Metazoa</taxon>
        <taxon>Chordata</taxon>
        <taxon>Craniata</taxon>
        <taxon>Vertebrata</taxon>
        <taxon>Euteleostomi</taxon>
        <taxon>Actinopterygii</taxon>
        <taxon>Neopterygii</taxon>
        <taxon>Teleostei</taxon>
        <taxon>Anguilliformes</taxon>
        <taxon>Anguillidae</taxon>
        <taxon>Anguilla</taxon>
    </lineage>
</organism>
<name>A0A0E9T1Z4_ANGAN</name>
<evidence type="ECO:0000313" key="2">
    <source>
        <dbReference type="EMBL" id="JAH46980.1"/>
    </source>
</evidence>
<keyword evidence="1" id="KW-0472">Membrane</keyword>
<feature type="transmembrane region" description="Helical" evidence="1">
    <location>
        <begin position="6"/>
        <end position="31"/>
    </location>
</feature>
<dbReference type="EMBL" id="GBXM01061597">
    <property type="protein sequence ID" value="JAH46980.1"/>
    <property type="molecule type" value="Transcribed_RNA"/>
</dbReference>
<keyword evidence="1" id="KW-1133">Transmembrane helix</keyword>
<reference evidence="2" key="2">
    <citation type="journal article" date="2015" name="Fish Shellfish Immunol.">
        <title>Early steps in the European eel (Anguilla anguilla)-Vibrio vulnificus interaction in the gills: Role of the RtxA13 toxin.</title>
        <authorList>
            <person name="Callol A."/>
            <person name="Pajuelo D."/>
            <person name="Ebbesson L."/>
            <person name="Teles M."/>
            <person name="MacKenzie S."/>
            <person name="Amaro C."/>
        </authorList>
    </citation>
    <scope>NUCLEOTIDE SEQUENCE</scope>
</reference>
<dbReference type="AlphaFoldDB" id="A0A0E9T1Z4"/>
<protein>
    <submittedName>
        <fullName evidence="2">Uncharacterized protein</fullName>
    </submittedName>
</protein>
<evidence type="ECO:0000256" key="1">
    <source>
        <dbReference type="SAM" id="Phobius"/>
    </source>
</evidence>
<keyword evidence="1" id="KW-0812">Transmembrane</keyword>